<evidence type="ECO:0000259" key="4">
    <source>
        <dbReference type="Pfam" id="PF13556"/>
    </source>
</evidence>
<feature type="compositionally biased region" description="Low complexity" evidence="2">
    <location>
        <begin position="516"/>
        <end position="539"/>
    </location>
</feature>
<gene>
    <name evidence="6" type="ORF">G352_00812</name>
</gene>
<evidence type="ECO:0000256" key="2">
    <source>
        <dbReference type="SAM" id="MobiDB-lite"/>
    </source>
</evidence>
<feature type="region of interest" description="Disordered" evidence="2">
    <location>
        <begin position="514"/>
        <end position="539"/>
    </location>
</feature>
<comment type="similarity">
    <text evidence="1">Belongs to the CdaR family.</text>
</comment>
<dbReference type="InterPro" id="IPR012914">
    <property type="entry name" value="PucR_dom"/>
</dbReference>
<dbReference type="PANTHER" id="PTHR33744:SF1">
    <property type="entry name" value="DNA-BINDING TRANSCRIPTIONAL ACTIVATOR ADER"/>
    <property type="match status" value="1"/>
</dbReference>
<organism evidence="6 7">
    <name type="scientific">Rhodococcus ruber BKS 20-38</name>
    <dbReference type="NCBI Taxonomy" id="1278076"/>
    <lineage>
        <taxon>Bacteria</taxon>
        <taxon>Bacillati</taxon>
        <taxon>Actinomycetota</taxon>
        <taxon>Actinomycetes</taxon>
        <taxon>Mycobacteriales</taxon>
        <taxon>Nocardiaceae</taxon>
        <taxon>Rhodococcus</taxon>
    </lineage>
</organism>
<dbReference type="RefSeq" id="WP_003934241.1">
    <property type="nucleotide sequence ID" value="NZ_AOEX01000011.1"/>
</dbReference>
<feature type="domain" description="Purine catabolism PurC-like" evidence="3">
    <location>
        <begin position="10"/>
        <end position="131"/>
    </location>
</feature>
<dbReference type="InterPro" id="IPR041522">
    <property type="entry name" value="CdaR_GGDEF"/>
</dbReference>
<accession>M2Y2G6</accession>
<dbReference type="Gene3D" id="1.10.10.2840">
    <property type="entry name" value="PucR C-terminal helix-turn-helix domain"/>
    <property type="match status" value="1"/>
</dbReference>
<dbReference type="Proteomes" id="UP000011731">
    <property type="component" value="Unassembled WGS sequence"/>
</dbReference>
<evidence type="ECO:0000313" key="7">
    <source>
        <dbReference type="Proteomes" id="UP000011731"/>
    </source>
</evidence>
<comment type="caution">
    <text evidence="6">The sequence shown here is derived from an EMBL/GenBank/DDBJ whole genome shotgun (WGS) entry which is preliminary data.</text>
</comment>
<sequence>MRQAAQTVRDVLAFPEFQRGHPIVVAGHSGLGRDVTWVHVLESSAVSGLLSGGEVVLLTGVALPDSNDGLRLWVEELAGAQAAAVVIQLGQRWTKLPSALVHAADRVGLPLVALQTAVPFVDVTRSVLTSIVDSTHAELQESARIHEIFHRMALEGHSDKEIVVAVAWAARATVVLENSNHHVLTFSPVGDGDWDAALRDWERRSRRDGFGEGWLTVEVQARGQSWGRLVALVGPDVMPARRQRRALEAGAENLALRRVIEGDDAVFEVEARSELLRALTHGYYPQEAAARTHAESAGFPMTGRAVYGIAIQAPEVPTEALRLYVARRAASAGLDLLIGFASAGLLSLPPAKDPVEVLCLFARRLAQDIGPIVIGLAPPVDTLNAVRGTLRDAASAARAEVARGGDRTVVTLSDVRVGGLLAQLHQDPRLHAFVERELGPLLDDRYAVEMAALHAYLQEGRNKTAAAQTMRLSRPAFYARLKRARELVGADLEDAEVCLSLQLALLAHRTVRADSRSSGSLRPESSGGPRGAARFAGRG</sequence>
<evidence type="ECO:0000313" key="6">
    <source>
        <dbReference type="EMBL" id="EME67276.1"/>
    </source>
</evidence>
<evidence type="ECO:0000256" key="1">
    <source>
        <dbReference type="ARBA" id="ARBA00006754"/>
    </source>
</evidence>
<dbReference type="Pfam" id="PF13556">
    <property type="entry name" value="HTH_30"/>
    <property type="match status" value="1"/>
</dbReference>
<dbReference type="PANTHER" id="PTHR33744">
    <property type="entry name" value="CARBOHYDRATE DIACID REGULATOR"/>
    <property type="match status" value="1"/>
</dbReference>
<dbReference type="InterPro" id="IPR051448">
    <property type="entry name" value="CdaR-like_regulators"/>
</dbReference>
<dbReference type="Pfam" id="PF17853">
    <property type="entry name" value="GGDEF_2"/>
    <property type="match status" value="1"/>
</dbReference>
<reference evidence="6 7" key="1">
    <citation type="journal article" date="2013" name="Genome Announc.">
        <title>Draft Genome Sequence of Rhodococcus ruber Strain BKS 20-38.</title>
        <authorList>
            <person name="Bala M."/>
            <person name="Kumar S."/>
            <person name="Raghava G.P."/>
            <person name="Mayilraj S."/>
        </authorList>
    </citation>
    <scope>NUCLEOTIDE SEQUENCE [LARGE SCALE GENOMIC DNA]</scope>
    <source>
        <strain evidence="6 7">BKS 20-38</strain>
    </source>
</reference>
<keyword evidence="7" id="KW-1185">Reference proteome</keyword>
<evidence type="ECO:0000259" key="3">
    <source>
        <dbReference type="Pfam" id="PF07905"/>
    </source>
</evidence>
<proteinExistence type="inferred from homology"/>
<dbReference type="EMBL" id="AOEX01000011">
    <property type="protein sequence ID" value="EME67276.1"/>
    <property type="molecule type" value="Genomic_DNA"/>
</dbReference>
<name>M2Y2G6_9NOCA</name>
<dbReference type="Pfam" id="PF07905">
    <property type="entry name" value="PucR"/>
    <property type="match status" value="1"/>
</dbReference>
<dbReference type="InterPro" id="IPR042070">
    <property type="entry name" value="PucR_C-HTH_sf"/>
</dbReference>
<dbReference type="InterPro" id="IPR025736">
    <property type="entry name" value="PucR_C-HTH_dom"/>
</dbReference>
<feature type="domain" description="PucR C-terminal helix-turn-helix" evidence="4">
    <location>
        <begin position="451"/>
        <end position="507"/>
    </location>
</feature>
<dbReference type="PATRIC" id="fig|1278076.4.peg.164"/>
<feature type="domain" description="CdaR GGDEF-like" evidence="5">
    <location>
        <begin position="287"/>
        <end position="399"/>
    </location>
</feature>
<dbReference type="AlphaFoldDB" id="M2Y2G6"/>
<protein>
    <submittedName>
        <fullName evidence="6">Transcriptional regulator CdaR</fullName>
    </submittedName>
</protein>
<evidence type="ECO:0000259" key="5">
    <source>
        <dbReference type="Pfam" id="PF17853"/>
    </source>
</evidence>